<dbReference type="AlphaFoldDB" id="A0A819YY06"/>
<comment type="caution">
    <text evidence="1">The sequence shown here is derived from an EMBL/GenBank/DDBJ whole genome shotgun (WGS) entry which is preliminary data.</text>
</comment>
<evidence type="ECO:0000313" key="1">
    <source>
        <dbReference type="EMBL" id="CAF4162526.1"/>
    </source>
</evidence>
<proteinExistence type="predicted"/>
<dbReference type="EMBL" id="CAJOAX010016223">
    <property type="protein sequence ID" value="CAF4162526.1"/>
    <property type="molecule type" value="Genomic_DNA"/>
</dbReference>
<reference evidence="1" key="1">
    <citation type="submission" date="2021-02" db="EMBL/GenBank/DDBJ databases">
        <authorList>
            <person name="Nowell W R."/>
        </authorList>
    </citation>
    <scope>NUCLEOTIDE SEQUENCE</scope>
</reference>
<gene>
    <name evidence="1" type="ORF">OTI717_LOCUS36785</name>
</gene>
<sequence>YSAGITCMDFLSKQNILAIILLYNYEIDADLQLASNDVTKVNMAFRRVSALEIKPKEEKKTKDDCVFFCSVLCGGYY</sequence>
<accession>A0A819YY06</accession>
<evidence type="ECO:0000313" key="2">
    <source>
        <dbReference type="Proteomes" id="UP000663823"/>
    </source>
</evidence>
<feature type="non-terminal residue" evidence="1">
    <location>
        <position position="1"/>
    </location>
</feature>
<name>A0A819YY06_9BILA</name>
<organism evidence="1 2">
    <name type="scientific">Rotaria sordida</name>
    <dbReference type="NCBI Taxonomy" id="392033"/>
    <lineage>
        <taxon>Eukaryota</taxon>
        <taxon>Metazoa</taxon>
        <taxon>Spiralia</taxon>
        <taxon>Gnathifera</taxon>
        <taxon>Rotifera</taxon>
        <taxon>Eurotatoria</taxon>
        <taxon>Bdelloidea</taxon>
        <taxon>Philodinida</taxon>
        <taxon>Philodinidae</taxon>
        <taxon>Rotaria</taxon>
    </lineage>
</organism>
<dbReference type="Proteomes" id="UP000663823">
    <property type="component" value="Unassembled WGS sequence"/>
</dbReference>
<protein>
    <submittedName>
        <fullName evidence="1">Uncharacterized protein</fullName>
    </submittedName>
</protein>